<dbReference type="Proteomes" id="UP000192610">
    <property type="component" value="Unassembled WGS sequence"/>
</dbReference>
<feature type="transmembrane region" description="Helical" evidence="1">
    <location>
        <begin position="168"/>
        <end position="191"/>
    </location>
</feature>
<evidence type="ECO:0000313" key="3">
    <source>
        <dbReference type="Proteomes" id="UP000192610"/>
    </source>
</evidence>
<dbReference type="EMBL" id="LVXG01000023">
    <property type="protein sequence ID" value="OQP46845.1"/>
    <property type="molecule type" value="Genomic_DNA"/>
</dbReference>
<accession>A0A1V9ELU4</accession>
<reference evidence="3" key="1">
    <citation type="submission" date="2016-04" db="EMBL/GenBank/DDBJ databases">
        <authorList>
            <person name="Chen L."/>
            <person name="Zhuang W."/>
            <person name="Wang G."/>
        </authorList>
    </citation>
    <scope>NUCLEOTIDE SEQUENCE [LARGE SCALE GENOMIC DNA]</scope>
    <source>
        <strain evidence="3">17621</strain>
    </source>
</reference>
<keyword evidence="1" id="KW-0812">Transmembrane</keyword>
<feature type="transmembrane region" description="Helical" evidence="1">
    <location>
        <begin position="69"/>
        <end position="90"/>
    </location>
</feature>
<evidence type="ECO:0000313" key="2">
    <source>
        <dbReference type="EMBL" id="OQP46845.1"/>
    </source>
</evidence>
<sequence>MIFCIEGNIKILHWKGYLLKCHNLAHQNIATAIFCLPFRNDLFVAADTSFLINKQKVMNSSYLTNFSKALLTGVFAGISATFICIIYNVIFRDETRFQMFNIINVSSLIFGVNIAFMLIGIIYYWFIKYLKRGGEILYIVVFVLITIFSIVKTYGIQRTDDPAANIQFHHLLIAMIVIWSISASIGIPVMFHSKRFEEHVL</sequence>
<proteinExistence type="predicted"/>
<dbReference type="AlphaFoldDB" id="A0A1V9ELU4"/>
<keyword evidence="1" id="KW-0472">Membrane</keyword>
<evidence type="ECO:0000256" key="1">
    <source>
        <dbReference type="SAM" id="Phobius"/>
    </source>
</evidence>
<keyword evidence="3" id="KW-1185">Reference proteome</keyword>
<feature type="transmembrane region" description="Helical" evidence="1">
    <location>
        <begin position="102"/>
        <end position="124"/>
    </location>
</feature>
<name>A0A1V9ELU4_9BACT</name>
<comment type="caution">
    <text evidence="2">The sequence shown here is derived from an EMBL/GenBank/DDBJ whole genome shotgun (WGS) entry which is preliminary data.</text>
</comment>
<organism evidence="2 3">
    <name type="scientific">Niastella yeongjuensis</name>
    <dbReference type="NCBI Taxonomy" id="354355"/>
    <lineage>
        <taxon>Bacteria</taxon>
        <taxon>Pseudomonadati</taxon>
        <taxon>Bacteroidota</taxon>
        <taxon>Chitinophagia</taxon>
        <taxon>Chitinophagales</taxon>
        <taxon>Chitinophagaceae</taxon>
        <taxon>Niastella</taxon>
    </lineage>
</organism>
<dbReference type="STRING" id="354355.SAMN05660816_00983"/>
<keyword evidence="1" id="KW-1133">Transmembrane helix</keyword>
<gene>
    <name evidence="2" type="ORF">A4H97_04800</name>
</gene>
<feature type="transmembrane region" description="Helical" evidence="1">
    <location>
        <begin position="136"/>
        <end position="156"/>
    </location>
</feature>
<protein>
    <submittedName>
        <fullName evidence="2">Uncharacterized protein</fullName>
    </submittedName>
</protein>